<evidence type="ECO:0000313" key="2">
    <source>
        <dbReference type="Proteomes" id="UP000075025"/>
    </source>
</evidence>
<proteinExistence type="predicted"/>
<organism evidence="1 2">
    <name type="scientific">Microbacterium testaceum</name>
    <name type="common">Aureobacterium testaceum</name>
    <name type="synonym">Brevibacterium testaceum</name>
    <dbReference type="NCBI Taxonomy" id="2033"/>
    <lineage>
        <taxon>Bacteria</taxon>
        <taxon>Bacillati</taxon>
        <taxon>Actinomycetota</taxon>
        <taxon>Actinomycetes</taxon>
        <taxon>Micrococcales</taxon>
        <taxon>Microbacteriaceae</taxon>
        <taxon>Microbacterium</taxon>
    </lineage>
</organism>
<sequence>MNDDQAGDMQPDGRTMVRTQIAIDEASFFLAQGQDALELRSRIEDAVHAGGRFVSFVVVGNREVSVLFTPHSRVALSVETVPYDARDTGDADEPYGGFFDA</sequence>
<dbReference type="AlphaFoldDB" id="A0A147EWK2"/>
<keyword evidence="1" id="KW-0449">Lipoprotein</keyword>
<dbReference type="PATRIC" id="fig|2033.6.peg.3135"/>
<gene>
    <name evidence="1" type="ORF">NS220_10000</name>
</gene>
<evidence type="ECO:0000313" key="1">
    <source>
        <dbReference type="EMBL" id="KTR94159.1"/>
    </source>
</evidence>
<dbReference type="RefSeq" id="WP_058623923.1">
    <property type="nucleotide sequence ID" value="NZ_LDRT01000061.1"/>
</dbReference>
<dbReference type="EMBL" id="LDRT01000061">
    <property type="protein sequence ID" value="KTR94159.1"/>
    <property type="molecule type" value="Genomic_DNA"/>
</dbReference>
<comment type="caution">
    <text evidence="1">The sequence shown here is derived from an EMBL/GenBank/DDBJ whole genome shotgun (WGS) entry which is preliminary data.</text>
</comment>
<dbReference type="OrthoDB" id="5120955at2"/>
<reference evidence="1 2" key="1">
    <citation type="journal article" date="2016" name="Front. Microbiol.">
        <title>Genomic Resource of Rice Seed Associated Bacteria.</title>
        <authorList>
            <person name="Midha S."/>
            <person name="Bansal K."/>
            <person name="Sharma S."/>
            <person name="Kumar N."/>
            <person name="Patil P.P."/>
            <person name="Chaudhry V."/>
            <person name="Patil P.B."/>
        </authorList>
    </citation>
    <scope>NUCLEOTIDE SEQUENCE [LARGE SCALE GENOMIC DNA]</scope>
    <source>
        <strain evidence="1 2">NS220</strain>
    </source>
</reference>
<accession>A0A147EWK2</accession>
<name>A0A147EWK2_MICTE</name>
<protein>
    <submittedName>
        <fullName evidence="1">Lipoprotein</fullName>
    </submittedName>
</protein>
<dbReference type="Proteomes" id="UP000075025">
    <property type="component" value="Unassembled WGS sequence"/>
</dbReference>